<reference evidence="2" key="1">
    <citation type="submission" date="2021-01" db="EMBL/GenBank/DDBJ databases">
        <authorList>
            <person name="Corre E."/>
            <person name="Pelletier E."/>
            <person name="Niang G."/>
            <person name="Scheremetjew M."/>
            <person name="Finn R."/>
            <person name="Kale V."/>
            <person name="Holt S."/>
            <person name="Cochrane G."/>
            <person name="Meng A."/>
            <person name="Brown T."/>
            <person name="Cohen L."/>
        </authorList>
    </citation>
    <scope>NUCLEOTIDE SEQUENCE</scope>
    <source>
        <strain evidence="2">CCCM811</strain>
    </source>
</reference>
<keyword evidence="1" id="KW-0732">Signal</keyword>
<gene>
    <name evidence="2" type="ORF">LGLO00237_LOCUS24485</name>
</gene>
<dbReference type="AlphaFoldDB" id="A0A7S4DVP6"/>
<accession>A0A7S4DVP6</accession>
<evidence type="ECO:0000313" key="2">
    <source>
        <dbReference type="EMBL" id="CAE0672834.1"/>
    </source>
</evidence>
<feature type="signal peptide" evidence="1">
    <location>
        <begin position="1"/>
        <end position="22"/>
    </location>
</feature>
<sequence length="382" mass="41452">MKLSSMIFPAFAALSALPSSSAFPAFARCGLHVQHTQLARVGNTRTITAQATVRNDGFFASSDVTISSSQLGGTTNLGVVGPFGGTQTFVKSFTLPEDVSCEKVSFRLKSDYCDETVTFPSMCLDGVEEKPTETESTHGVDLLDASSDDEGLSYPSDLKRVNLGIKGNDPDAPRLTAAVILKEPTPDVPVEGWFSITFTDGTQSGMIPFEGTTDDSGKAKFIQRVHKPVKRFKIVVSNSDPQFVCKSQFDNQHLNNCFLRGSNNVLHFPDDVKVVHMSQGGDNPEKPRLVVGIVMKEAIPNVAVRGHFSVIFEDGTESGKVLVEGNTDDTGKAKFIYRVDKPVQRFKLAVTNSDPQFVCKSDFTSDNLGNCFLRGSNNSETL</sequence>
<name>A0A7S4DVP6_9EUKA</name>
<dbReference type="EMBL" id="HBIV01034327">
    <property type="protein sequence ID" value="CAE0672834.1"/>
    <property type="molecule type" value="Transcribed_RNA"/>
</dbReference>
<feature type="chain" id="PRO_5030976895" evidence="1">
    <location>
        <begin position="23"/>
        <end position="382"/>
    </location>
</feature>
<proteinExistence type="predicted"/>
<organism evidence="2">
    <name type="scientific">Lotharella globosa</name>
    <dbReference type="NCBI Taxonomy" id="91324"/>
    <lineage>
        <taxon>Eukaryota</taxon>
        <taxon>Sar</taxon>
        <taxon>Rhizaria</taxon>
        <taxon>Cercozoa</taxon>
        <taxon>Chlorarachniophyceae</taxon>
        <taxon>Lotharella</taxon>
    </lineage>
</organism>
<evidence type="ECO:0000256" key="1">
    <source>
        <dbReference type="SAM" id="SignalP"/>
    </source>
</evidence>
<protein>
    <submittedName>
        <fullName evidence="2">Uncharacterized protein</fullName>
    </submittedName>
</protein>